<dbReference type="PROSITE" id="PS51725">
    <property type="entry name" value="ABM"/>
    <property type="match status" value="1"/>
</dbReference>
<reference evidence="2 3" key="1">
    <citation type="submission" date="2024-10" db="EMBL/GenBank/DDBJ databases">
        <title>The Natural Products Discovery Center: Release of the First 8490 Sequenced Strains for Exploring Actinobacteria Biosynthetic Diversity.</title>
        <authorList>
            <person name="Kalkreuter E."/>
            <person name="Kautsar S.A."/>
            <person name="Yang D."/>
            <person name="Bader C.D."/>
            <person name="Teijaro C.N."/>
            <person name="Fluegel L."/>
            <person name="Davis C.M."/>
            <person name="Simpson J.R."/>
            <person name="Lauterbach L."/>
            <person name="Steele A.D."/>
            <person name="Gui C."/>
            <person name="Meng S."/>
            <person name="Li G."/>
            <person name="Viehrig K."/>
            <person name="Ye F."/>
            <person name="Su P."/>
            <person name="Kiefer A.F."/>
            <person name="Nichols A."/>
            <person name="Cepeda A.J."/>
            <person name="Yan W."/>
            <person name="Fan B."/>
            <person name="Jiang Y."/>
            <person name="Adhikari A."/>
            <person name="Zheng C.-J."/>
            <person name="Schuster L."/>
            <person name="Cowan T.M."/>
            <person name="Smanski M.J."/>
            <person name="Chevrette M.G."/>
            <person name="De Carvalho L.P.S."/>
            <person name="Shen B."/>
        </authorList>
    </citation>
    <scope>NUCLEOTIDE SEQUENCE [LARGE SCALE GENOMIC DNA]</scope>
    <source>
        <strain evidence="2 3">NPDC019377</strain>
    </source>
</reference>
<comment type="caution">
    <text evidence="2">The sequence shown here is derived from an EMBL/GenBank/DDBJ whole genome shotgun (WGS) entry which is preliminary data.</text>
</comment>
<evidence type="ECO:0000313" key="3">
    <source>
        <dbReference type="Proteomes" id="UP001611494"/>
    </source>
</evidence>
<evidence type="ECO:0000313" key="2">
    <source>
        <dbReference type="EMBL" id="MFI2228669.1"/>
    </source>
</evidence>
<dbReference type="Gene3D" id="3.30.70.100">
    <property type="match status" value="1"/>
</dbReference>
<organism evidence="2 3">
    <name type="scientific">Nocardia testacea</name>
    <dbReference type="NCBI Taxonomy" id="248551"/>
    <lineage>
        <taxon>Bacteria</taxon>
        <taxon>Bacillati</taxon>
        <taxon>Actinomycetota</taxon>
        <taxon>Actinomycetes</taxon>
        <taxon>Mycobacteriales</taxon>
        <taxon>Nocardiaceae</taxon>
        <taxon>Nocardia</taxon>
    </lineage>
</organism>
<proteinExistence type="predicted"/>
<name>A0ABW7VPY6_9NOCA</name>
<protein>
    <submittedName>
        <fullName evidence="2">Antibiotic biosynthesis monooxygenase family protein</fullName>
        <ecNumber evidence="2">1.14.-.-</ecNumber>
    </submittedName>
</protein>
<dbReference type="Pfam" id="PF03992">
    <property type="entry name" value="ABM"/>
    <property type="match status" value="1"/>
</dbReference>
<keyword evidence="2" id="KW-0503">Monooxygenase</keyword>
<dbReference type="RefSeq" id="WP_397059001.1">
    <property type="nucleotide sequence ID" value="NZ_JBIRYL010000001.1"/>
</dbReference>
<dbReference type="EMBL" id="JBIRYL010000001">
    <property type="protein sequence ID" value="MFI2228669.1"/>
    <property type="molecule type" value="Genomic_DNA"/>
</dbReference>
<keyword evidence="2" id="KW-0560">Oxidoreductase</keyword>
<dbReference type="GO" id="GO:0004497">
    <property type="term" value="F:monooxygenase activity"/>
    <property type="evidence" value="ECO:0007669"/>
    <property type="project" value="UniProtKB-KW"/>
</dbReference>
<sequence length="99" mass="11623">MVWEIAQLEILPAHNEQFEAALAEAVPLFRRAHGCRGMQVQHSVEFPQRYRLIVEWETVEDHMVRFRESEDFARWRALVGAHFAEPPLVEHTRALDLGF</sequence>
<dbReference type="Proteomes" id="UP001611494">
    <property type="component" value="Unassembled WGS sequence"/>
</dbReference>
<gene>
    <name evidence="2" type="ORF">ACH49Z_02305</name>
</gene>
<dbReference type="EC" id="1.14.-.-" evidence="2"/>
<feature type="domain" description="ABM" evidence="1">
    <location>
        <begin position="2"/>
        <end position="93"/>
    </location>
</feature>
<evidence type="ECO:0000259" key="1">
    <source>
        <dbReference type="PROSITE" id="PS51725"/>
    </source>
</evidence>
<dbReference type="SUPFAM" id="SSF54909">
    <property type="entry name" value="Dimeric alpha+beta barrel"/>
    <property type="match status" value="1"/>
</dbReference>
<keyword evidence="3" id="KW-1185">Reference proteome</keyword>
<accession>A0ABW7VPY6</accession>
<dbReference type="InterPro" id="IPR011008">
    <property type="entry name" value="Dimeric_a/b-barrel"/>
</dbReference>
<dbReference type="InterPro" id="IPR007138">
    <property type="entry name" value="ABM_dom"/>
</dbReference>